<organism evidence="1">
    <name type="scientific">Geobacter metallireducens</name>
    <dbReference type="NCBI Taxonomy" id="28232"/>
    <lineage>
        <taxon>Bacteria</taxon>
        <taxon>Pseudomonadati</taxon>
        <taxon>Thermodesulfobacteriota</taxon>
        <taxon>Desulfuromonadia</taxon>
        <taxon>Geobacterales</taxon>
        <taxon>Geobacteraceae</taxon>
        <taxon>Geobacter</taxon>
    </lineage>
</organism>
<proteinExistence type="predicted"/>
<dbReference type="AlphaFoldDB" id="A0A831XL34"/>
<reference evidence="1" key="1">
    <citation type="journal article" date="2020" name="mSystems">
        <title>Genome- and Community-Level Interaction Insights into Carbon Utilization and Element Cycling Functions of Hydrothermarchaeota in Hydrothermal Sediment.</title>
        <authorList>
            <person name="Zhou Z."/>
            <person name="Liu Y."/>
            <person name="Xu W."/>
            <person name="Pan J."/>
            <person name="Luo Z.H."/>
            <person name="Li M."/>
        </authorList>
    </citation>
    <scope>NUCLEOTIDE SEQUENCE [LARGE SCALE GENOMIC DNA]</scope>
    <source>
        <strain evidence="1">SpSt-349</strain>
    </source>
</reference>
<sequence>MPIIKRSTKGAPLTHAEMDGNWDEILQRATKSATVLTSTLTVNTNALVVNSNKRVLIGTTTDNGTDLLQVNGSASVVGNVKVGGVNPLIHHTAVSGRLLLSGNVTGSVSSGGALILREATSPTTPGGLELWTGGAARITINNTGNIGIAGANAIYNINGASRLLLTGASDASSANGGAIALRDVASSYNACGVEFFAGGSERARITQSGSVLIGTATDDGVNKLQVNGSVKVTGLVKAIVAKSANYTLTSADHTVTTTGNITITLPVASAHTGRVFVIKKMDSSSTTTTVDGNGAETIDGFASITLTAQYESVTIQSDGAQWLRI</sequence>
<comment type="caution">
    <text evidence="1">The sequence shown here is derived from an EMBL/GenBank/DDBJ whole genome shotgun (WGS) entry which is preliminary data.</text>
</comment>
<accession>A0A831XL34</accession>
<protein>
    <submittedName>
        <fullName evidence="1">Uncharacterized protein</fullName>
    </submittedName>
</protein>
<evidence type="ECO:0000313" key="1">
    <source>
        <dbReference type="EMBL" id="HEN41668.1"/>
    </source>
</evidence>
<gene>
    <name evidence="1" type="ORF">ENQ87_04700</name>
</gene>
<name>A0A831XL34_GEOME</name>
<dbReference type="EMBL" id="DSOV01000016">
    <property type="protein sequence ID" value="HEN41668.1"/>
    <property type="molecule type" value="Genomic_DNA"/>
</dbReference>